<evidence type="ECO:0000256" key="9">
    <source>
        <dbReference type="ARBA" id="ARBA00039946"/>
    </source>
</evidence>
<keyword evidence="6" id="KW-0210">Decarboxylase</keyword>
<dbReference type="EC" id="4.1.1.22" evidence="4"/>
<dbReference type="GO" id="GO:0005737">
    <property type="term" value="C:cytoplasm"/>
    <property type="evidence" value="ECO:0007669"/>
    <property type="project" value="TreeGrafter"/>
</dbReference>
<sequence length="421" mass="48089">MRPAHSSVEKAGLIGLVRMHYLDSDEESYSIGGESLSFAIRKDRENGLIPFWVCATLGTTGSCAFDNLEELGTVCRQESMRNILIHKSTQDFIAYLLSLLFPDKTCGVHCDCAYAGARSSGARIPWLDERGRERPTRWHSILPSGSWFILTALQCGFKMLEHFIELSMWILYTFNMRTLEWRLITCIGKSLSANGFEHSNVVLWLRSFGVQGLQEHIRKSVRLAARFEAMVAADSRFEISAKRHLGLVVFRLRGDNELTETLLKRLNASGKIHCVPASLKGRYVIRFTITSPQTTVEDICTDWAVVKETARAVLSNEIFQWFRRKKMNGSFAAIFDSNELFKEFERKLKLSEMDNSSPAVVRRRIKGMIMAGKQYSLDSRMDIVSTMHSNKDSVEEDDKGRFHCFFAFSRDGKCWLQDDQK</sequence>
<dbReference type="InterPro" id="IPR010977">
    <property type="entry name" value="Aromatic_deC"/>
</dbReference>
<dbReference type="GO" id="GO:0001694">
    <property type="term" value="P:histamine biosynthetic process"/>
    <property type="evidence" value="ECO:0007669"/>
    <property type="project" value="TreeGrafter"/>
</dbReference>
<dbReference type="SUPFAM" id="SSF53383">
    <property type="entry name" value="PLP-dependent transferases"/>
    <property type="match status" value="1"/>
</dbReference>
<comment type="cofactor">
    <cofactor evidence="1 10">
        <name>pyridoxal 5'-phosphate</name>
        <dbReference type="ChEBI" id="CHEBI:597326"/>
    </cofactor>
</comment>
<accession>A0A1D2M3P8</accession>
<dbReference type="EMBL" id="LJIJ01005008">
    <property type="protein sequence ID" value="ODM87589.1"/>
    <property type="molecule type" value="Genomic_DNA"/>
</dbReference>
<evidence type="ECO:0000256" key="2">
    <source>
        <dbReference type="ARBA" id="ARBA00009533"/>
    </source>
</evidence>
<organism evidence="11 12">
    <name type="scientific">Orchesella cincta</name>
    <name type="common">Springtail</name>
    <name type="synonym">Podura cincta</name>
    <dbReference type="NCBI Taxonomy" id="48709"/>
    <lineage>
        <taxon>Eukaryota</taxon>
        <taxon>Metazoa</taxon>
        <taxon>Ecdysozoa</taxon>
        <taxon>Arthropoda</taxon>
        <taxon>Hexapoda</taxon>
        <taxon>Collembola</taxon>
        <taxon>Entomobryomorpha</taxon>
        <taxon>Entomobryoidea</taxon>
        <taxon>Orchesellidae</taxon>
        <taxon>Orchesellinae</taxon>
        <taxon>Orchesella</taxon>
    </lineage>
</organism>
<keyword evidence="12" id="KW-1185">Reference proteome</keyword>
<name>A0A1D2M3P8_ORCCI</name>
<dbReference type="FunFam" id="3.90.1150.10:FF:000018">
    <property type="entry name" value="Histidine decarboxylase"/>
    <property type="match status" value="1"/>
</dbReference>
<reference evidence="11 12" key="1">
    <citation type="journal article" date="2016" name="Genome Biol. Evol.">
        <title>Gene Family Evolution Reflects Adaptation to Soil Environmental Stressors in the Genome of the Collembolan Orchesella cincta.</title>
        <authorList>
            <person name="Faddeeva-Vakhrusheva A."/>
            <person name="Derks M.F."/>
            <person name="Anvar S.Y."/>
            <person name="Agamennone V."/>
            <person name="Suring W."/>
            <person name="Smit S."/>
            <person name="van Straalen N.M."/>
            <person name="Roelofs D."/>
        </authorList>
    </citation>
    <scope>NUCLEOTIDE SEQUENCE [LARGE SCALE GENOMIC DNA]</scope>
    <source>
        <tissue evidence="11">Mixed pool</tissue>
    </source>
</reference>
<dbReference type="InterPro" id="IPR015422">
    <property type="entry name" value="PyrdxlP-dep_Trfase_small"/>
</dbReference>
<keyword evidence="5" id="KW-0127">Catecholamine biosynthesis</keyword>
<protein>
    <recommendedName>
        <fullName evidence="9">Histidine decarboxylase</fullName>
        <ecNumber evidence="4">4.1.1.22</ecNumber>
    </recommendedName>
</protein>
<dbReference type="STRING" id="48709.A0A1D2M3P8"/>
<dbReference type="InterPro" id="IPR002129">
    <property type="entry name" value="PyrdxlP-dep_de-COase"/>
</dbReference>
<dbReference type="GO" id="GO:0006548">
    <property type="term" value="P:L-histidine catabolic process"/>
    <property type="evidence" value="ECO:0007669"/>
    <property type="project" value="TreeGrafter"/>
</dbReference>
<dbReference type="PANTHER" id="PTHR11999">
    <property type="entry name" value="GROUP II PYRIDOXAL-5-PHOSPHATE DECARBOXYLASE"/>
    <property type="match status" value="1"/>
</dbReference>
<dbReference type="Proteomes" id="UP000094527">
    <property type="component" value="Unassembled WGS sequence"/>
</dbReference>
<evidence type="ECO:0000256" key="8">
    <source>
        <dbReference type="ARBA" id="ARBA00023239"/>
    </source>
</evidence>
<dbReference type="InterPro" id="IPR015424">
    <property type="entry name" value="PyrdxlP-dep_Trfase"/>
</dbReference>
<keyword evidence="8 10" id="KW-0456">Lyase</keyword>
<evidence type="ECO:0000256" key="1">
    <source>
        <dbReference type="ARBA" id="ARBA00001933"/>
    </source>
</evidence>
<dbReference type="Gene3D" id="3.90.1150.10">
    <property type="entry name" value="Aspartate Aminotransferase, domain 1"/>
    <property type="match status" value="1"/>
</dbReference>
<evidence type="ECO:0000313" key="11">
    <source>
        <dbReference type="EMBL" id="ODM87589.1"/>
    </source>
</evidence>
<gene>
    <name evidence="11" type="ORF">Ocin01_19090</name>
</gene>
<dbReference type="PANTHER" id="PTHR11999:SF68">
    <property type="entry name" value="HISTIDINE DECARBOXYLASE"/>
    <property type="match status" value="1"/>
</dbReference>
<dbReference type="OMA" id="HTEDHET"/>
<dbReference type="GO" id="GO:0042423">
    <property type="term" value="P:catecholamine biosynthetic process"/>
    <property type="evidence" value="ECO:0007669"/>
    <property type="project" value="UniProtKB-KW"/>
</dbReference>
<evidence type="ECO:0000256" key="3">
    <source>
        <dbReference type="ARBA" id="ARBA00011738"/>
    </source>
</evidence>
<dbReference type="OrthoDB" id="639767at2759"/>
<comment type="similarity">
    <text evidence="2 10">Belongs to the group II decarboxylase family.</text>
</comment>
<dbReference type="AlphaFoldDB" id="A0A1D2M3P8"/>
<comment type="caution">
    <text evidence="11">The sequence shown here is derived from an EMBL/GenBank/DDBJ whole genome shotgun (WGS) entry which is preliminary data.</text>
</comment>
<keyword evidence="7 10" id="KW-0663">Pyridoxal phosphate</keyword>
<evidence type="ECO:0000256" key="7">
    <source>
        <dbReference type="ARBA" id="ARBA00022898"/>
    </source>
</evidence>
<evidence type="ECO:0000256" key="5">
    <source>
        <dbReference type="ARBA" id="ARBA00022584"/>
    </source>
</evidence>
<comment type="subunit">
    <text evidence="3">Homodimer.</text>
</comment>
<dbReference type="Pfam" id="PF00282">
    <property type="entry name" value="Pyridoxal_deC"/>
    <property type="match status" value="1"/>
</dbReference>
<dbReference type="GO" id="GO:0004398">
    <property type="term" value="F:histidine decarboxylase activity"/>
    <property type="evidence" value="ECO:0007669"/>
    <property type="project" value="TreeGrafter"/>
</dbReference>
<evidence type="ECO:0000313" key="12">
    <source>
        <dbReference type="Proteomes" id="UP000094527"/>
    </source>
</evidence>
<dbReference type="Gene3D" id="3.40.640.10">
    <property type="entry name" value="Type I PLP-dependent aspartate aminotransferase-like (Major domain)"/>
    <property type="match status" value="1"/>
</dbReference>
<evidence type="ECO:0000256" key="4">
    <source>
        <dbReference type="ARBA" id="ARBA00012320"/>
    </source>
</evidence>
<evidence type="ECO:0000256" key="10">
    <source>
        <dbReference type="RuleBase" id="RU000382"/>
    </source>
</evidence>
<proteinExistence type="inferred from homology"/>
<dbReference type="GO" id="GO:0030170">
    <property type="term" value="F:pyridoxal phosphate binding"/>
    <property type="evidence" value="ECO:0007669"/>
    <property type="project" value="InterPro"/>
</dbReference>
<dbReference type="InterPro" id="IPR015421">
    <property type="entry name" value="PyrdxlP-dep_Trfase_major"/>
</dbReference>
<evidence type="ECO:0000256" key="6">
    <source>
        <dbReference type="ARBA" id="ARBA00022793"/>
    </source>
</evidence>